<dbReference type="PANTHER" id="PTHR24241">
    <property type="entry name" value="NEUROPEPTIDE RECEPTOR-RELATED G-PROTEIN COUPLED RECEPTOR"/>
    <property type="match status" value="1"/>
</dbReference>
<evidence type="ECO:0000256" key="1">
    <source>
        <dbReference type="ARBA" id="ARBA00004651"/>
    </source>
</evidence>
<evidence type="ECO:0000256" key="9">
    <source>
        <dbReference type="SAM" id="Phobius"/>
    </source>
</evidence>
<comment type="subcellular location">
    <subcellularLocation>
        <location evidence="1">Cell membrane</location>
        <topology evidence="1">Multi-pass membrane protein</topology>
    </subcellularLocation>
</comment>
<reference evidence="11" key="2">
    <citation type="submission" date="2020-11" db="EMBL/GenBank/DDBJ databases">
        <authorList>
            <person name="McCartney M.A."/>
            <person name="Auch B."/>
            <person name="Kono T."/>
            <person name="Mallez S."/>
            <person name="Becker A."/>
            <person name="Gohl D.M."/>
            <person name="Silverstein K.A.T."/>
            <person name="Koren S."/>
            <person name="Bechman K.B."/>
            <person name="Herman A."/>
            <person name="Abrahante J.E."/>
            <person name="Garbe J."/>
        </authorList>
    </citation>
    <scope>NUCLEOTIDE SEQUENCE</scope>
    <source>
        <strain evidence="11">Duluth1</strain>
        <tissue evidence="11">Whole animal</tissue>
    </source>
</reference>
<protein>
    <recommendedName>
        <fullName evidence="10">G-protein coupled receptors family 1 profile domain-containing protein</fullName>
    </recommendedName>
</protein>
<dbReference type="Proteomes" id="UP000828390">
    <property type="component" value="Unassembled WGS sequence"/>
</dbReference>
<keyword evidence="2" id="KW-1003">Cell membrane</keyword>
<evidence type="ECO:0000256" key="8">
    <source>
        <dbReference type="SAM" id="MobiDB-lite"/>
    </source>
</evidence>
<keyword evidence="3 7" id="KW-0812">Transmembrane</keyword>
<dbReference type="InterPro" id="IPR000276">
    <property type="entry name" value="GPCR_Rhodpsn"/>
</dbReference>
<keyword evidence="12" id="KW-1185">Reference proteome</keyword>
<evidence type="ECO:0000259" key="10">
    <source>
        <dbReference type="PROSITE" id="PS50262"/>
    </source>
</evidence>
<name>A0A9D4KLG2_DREPO</name>
<comment type="caution">
    <text evidence="11">The sequence shown here is derived from an EMBL/GenBank/DDBJ whole genome shotgun (WGS) entry which is preliminary data.</text>
</comment>
<evidence type="ECO:0000256" key="6">
    <source>
        <dbReference type="ARBA" id="ARBA00023170"/>
    </source>
</evidence>
<dbReference type="PRINTS" id="PR00237">
    <property type="entry name" value="GPCRRHODOPSN"/>
</dbReference>
<organism evidence="11 12">
    <name type="scientific">Dreissena polymorpha</name>
    <name type="common">Zebra mussel</name>
    <name type="synonym">Mytilus polymorpha</name>
    <dbReference type="NCBI Taxonomy" id="45954"/>
    <lineage>
        <taxon>Eukaryota</taxon>
        <taxon>Metazoa</taxon>
        <taxon>Spiralia</taxon>
        <taxon>Lophotrochozoa</taxon>
        <taxon>Mollusca</taxon>
        <taxon>Bivalvia</taxon>
        <taxon>Autobranchia</taxon>
        <taxon>Heteroconchia</taxon>
        <taxon>Euheterodonta</taxon>
        <taxon>Imparidentia</taxon>
        <taxon>Neoheterodontei</taxon>
        <taxon>Myida</taxon>
        <taxon>Dreissenoidea</taxon>
        <taxon>Dreissenidae</taxon>
        <taxon>Dreissena</taxon>
    </lineage>
</organism>
<dbReference type="EMBL" id="JAIWYP010000004">
    <property type="protein sequence ID" value="KAH3841735.1"/>
    <property type="molecule type" value="Genomic_DNA"/>
</dbReference>
<sequence length="364" mass="41895">MMPLEIGWNGTVQWLAGDALCRILMFFRAFGLYLSSFVLVVISLDRYFAILHPLSLNDADKRGKIMLCFAWLFSVVASSPQSVIFHLEAHPDHRWFKQCVTFNFFPTPSHELVYNLSFMIAMYGLPLGIITLSYVLILREISKKTRQSKEEMQDLNSSHTSGRLRRSTVGNIERARSRTLKMTIVIVGVFVFCWTPYYVISVWWWFDKESAQKLDPKIQSSLFIFAVSNSCVNPIVYGLFTINFKREFLRCCCCLKPNLRKSKMMYQTATNVMEGRSLYSRTSHSSLHPTTNHMGPGLRIKMEKKNSGDTVIRFSVQGNRRDTSSSSSESKSSRNGYGQRDSRHNVNNFLVVHMKGQDYDIDKC</sequence>
<proteinExistence type="inferred from homology"/>
<keyword evidence="6 7" id="KW-0675">Receptor</keyword>
<dbReference type="InterPro" id="IPR017452">
    <property type="entry name" value="GPCR_Rhodpsn_7TM"/>
</dbReference>
<feature type="region of interest" description="Disordered" evidence="8">
    <location>
        <begin position="316"/>
        <end position="344"/>
    </location>
</feature>
<evidence type="ECO:0000256" key="7">
    <source>
        <dbReference type="RuleBase" id="RU000688"/>
    </source>
</evidence>
<feature type="transmembrane region" description="Helical" evidence="9">
    <location>
        <begin position="112"/>
        <end position="137"/>
    </location>
</feature>
<dbReference type="GO" id="GO:0005886">
    <property type="term" value="C:plasma membrane"/>
    <property type="evidence" value="ECO:0007669"/>
    <property type="project" value="UniProtKB-SubCell"/>
</dbReference>
<dbReference type="GO" id="GO:0032870">
    <property type="term" value="P:cellular response to hormone stimulus"/>
    <property type="evidence" value="ECO:0007669"/>
    <property type="project" value="TreeGrafter"/>
</dbReference>
<accession>A0A9D4KLG2</accession>
<feature type="transmembrane region" description="Helical" evidence="9">
    <location>
        <begin position="218"/>
        <end position="240"/>
    </location>
</feature>
<dbReference type="AlphaFoldDB" id="A0A9D4KLG2"/>
<gene>
    <name evidence="11" type="ORF">DPMN_115210</name>
</gene>
<keyword evidence="5 9" id="KW-0472">Membrane</keyword>
<feature type="transmembrane region" description="Helical" evidence="9">
    <location>
        <begin position="65"/>
        <end position="87"/>
    </location>
</feature>
<keyword evidence="7" id="KW-0807">Transducer</keyword>
<dbReference type="SUPFAM" id="SSF81321">
    <property type="entry name" value="Family A G protein-coupled receptor-like"/>
    <property type="match status" value="1"/>
</dbReference>
<dbReference type="PROSITE" id="PS00237">
    <property type="entry name" value="G_PROTEIN_RECEP_F1_1"/>
    <property type="match status" value="1"/>
</dbReference>
<dbReference type="Gene3D" id="1.20.1070.10">
    <property type="entry name" value="Rhodopsin 7-helix transmembrane proteins"/>
    <property type="match status" value="1"/>
</dbReference>
<dbReference type="GO" id="GO:0004930">
    <property type="term" value="F:G protein-coupled receptor activity"/>
    <property type="evidence" value="ECO:0007669"/>
    <property type="project" value="UniProtKB-KW"/>
</dbReference>
<feature type="transmembrane region" description="Helical" evidence="9">
    <location>
        <begin position="184"/>
        <end position="206"/>
    </location>
</feature>
<evidence type="ECO:0000256" key="4">
    <source>
        <dbReference type="ARBA" id="ARBA00022989"/>
    </source>
</evidence>
<evidence type="ECO:0000313" key="11">
    <source>
        <dbReference type="EMBL" id="KAH3841735.1"/>
    </source>
</evidence>
<keyword evidence="7" id="KW-0297">G-protein coupled receptor</keyword>
<evidence type="ECO:0000256" key="2">
    <source>
        <dbReference type="ARBA" id="ARBA00022475"/>
    </source>
</evidence>
<keyword evidence="4 9" id="KW-1133">Transmembrane helix</keyword>
<feature type="domain" description="G-protein coupled receptors family 1 profile" evidence="10">
    <location>
        <begin position="1"/>
        <end position="237"/>
    </location>
</feature>
<evidence type="ECO:0000256" key="3">
    <source>
        <dbReference type="ARBA" id="ARBA00022692"/>
    </source>
</evidence>
<reference evidence="11" key="1">
    <citation type="journal article" date="2019" name="bioRxiv">
        <title>The Genome of the Zebra Mussel, Dreissena polymorpha: A Resource for Invasive Species Research.</title>
        <authorList>
            <person name="McCartney M.A."/>
            <person name="Auch B."/>
            <person name="Kono T."/>
            <person name="Mallez S."/>
            <person name="Zhang Y."/>
            <person name="Obille A."/>
            <person name="Becker A."/>
            <person name="Abrahante J.E."/>
            <person name="Garbe J."/>
            <person name="Badalamenti J.P."/>
            <person name="Herman A."/>
            <person name="Mangelson H."/>
            <person name="Liachko I."/>
            <person name="Sullivan S."/>
            <person name="Sone E.D."/>
            <person name="Koren S."/>
            <person name="Silverstein K.A.T."/>
            <person name="Beckman K.B."/>
            <person name="Gohl D.M."/>
        </authorList>
    </citation>
    <scope>NUCLEOTIDE SEQUENCE</scope>
    <source>
        <strain evidence="11">Duluth1</strain>
        <tissue evidence="11">Whole animal</tissue>
    </source>
</reference>
<evidence type="ECO:0000256" key="5">
    <source>
        <dbReference type="ARBA" id="ARBA00023136"/>
    </source>
</evidence>
<dbReference type="GO" id="GO:0042277">
    <property type="term" value="F:peptide binding"/>
    <property type="evidence" value="ECO:0007669"/>
    <property type="project" value="TreeGrafter"/>
</dbReference>
<feature type="transmembrane region" description="Helical" evidence="9">
    <location>
        <begin position="23"/>
        <end position="44"/>
    </location>
</feature>
<dbReference type="PROSITE" id="PS50262">
    <property type="entry name" value="G_PROTEIN_RECEP_F1_2"/>
    <property type="match status" value="1"/>
</dbReference>
<dbReference type="Pfam" id="PF00001">
    <property type="entry name" value="7tm_1"/>
    <property type="match status" value="1"/>
</dbReference>
<dbReference type="PANTHER" id="PTHR24241:SF59">
    <property type="entry name" value="ADIPOKINETIC HORMONE RECEPTOR, ISOFORM C"/>
    <property type="match status" value="1"/>
</dbReference>
<evidence type="ECO:0000313" key="12">
    <source>
        <dbReference type="Proteomes" id="UP000828390"/>
    </source>
</evidence>
<comment type="similarity">
    <text evidence="7">Belongs to the G-protein coupled receptor 1 family.</text>
</comment>